<proteinExistence type="inferred from homology"/>
<dbReference type="EMBL" id="RCZC01000004">
    <property type="protein sequence ID" value="TPG52006.1"/>
    <property type="molecule type" value="Genomic_DNA"/>
</dbReference>
<dbReference type="InterPro" id="IPR036388">
    <property type="entry name" value="WH-like_DNA-bd_sf"/>
</dbReference>
<dbReference type="AlphaFoldDB" id="A0A502FS77"/>
<evidence type="ECO:0000256" key="3">
    <source>
        <dbReference type="ARBA" id="ARBA00023125"/>
    </source>
</evidence>
<dbReference type="PROSITE" id="PS50931">
    <property type="entry name" value="HTH_LYSR"/>
    <property type="match status" value="1"/>
</dbReference>
<keyword evidence="7" id="KW-1185">Reference proteome</keyword>
<evidence type="ECO:0000313" key="6">
    <source>
        <dbReference type="EMBL" id="TPG52006.1"/>
    </source>
</evidence>
<dbReference type="InterPro" id="IPR058163">
    <property type="entry name" value="LysR-type_TF_proteobact-type"/>
</dbReference>
<dbReference type="PANTHER" id="PTHR30537:SF68">
    <property type="entry name" value="TRANSCRIPTIONAL REGULATOR-RELATED"/>
    <property type="match status" value="1"/>
</dbReference>
<accession>A0A502FS77</accession>
<dbReference type="Pfam" id="PF03466">
    <property type="entry name" value="LysR_substrate"/>
    <property type="match status" value="1"/>
</dbReference>
<dbReference type="GO" id="GO:0006351">
    <property type="term" value="P:DNA-templated transcription"/>
    <property type="evidence" value="ECO:0007669"/>
    <property type="project" value="TreeGrafter"/>
</dbReference>
<feature type="domain" description="HTH lysR-type" evidence="5">
    <location>
        <begin position="1"/>
        <end position="58"/>
    </location>
</feature>
<comment type="similarity">
    <text evidence="1">Belongs to the LysR transcriptional regulatory family.</text>
</comment>
<dbReference type="Gene3D" id="1.10.10.10">
    <property type="entry name" value="Winged helix-like DNA-binding domain superfamily/Winged helix DNA-binding domain"/>
    <property type="match status" value="1"/>
</dbReference>
<dbReference type="InterPro" id="IPR000847">
    <property type="entry name" value="LysR_HTH_N"/>
</dbReference>
<dbReference type="OrthoDB" id="9812435at2"/>
<keyword evidence="3" id="KW-0238">DNA-binding</keyword>
<dbReference type="InterPro" id="IPR005119">
    <property type="entry name" value="LysR_subst-bd"/>
</dbReference>
<dbReference type="GO" id="GO:0043565">
    <property type="term" value="F:sequence-specific DNA binding"/>
    <property type="evidence" value="ECO:0007669"/>
    <property type="project" value="TreeGrafter"/>
</dbReference>
<dbReference type="Pfam" id="PF00126">
    <property type="entry name" value="HTH_1"/>
    <property type="match status" value="1"/>
</dbReference>
<organism evidence="6 7">
    <name type="scientific">Sphingomonas glacialis</name>
    <dbReference type="NCBI Taxonomy" id="658225"/>
    <lineage>
        <taxon>Bacteria</taxon>
        <taxon>Pseudomonadati</taxon>
        <taxon>Pseudomonadota</taxon>
        <taxon>Alphaproteobacteria</taxon>
        <taxon>Sphingomonadales</taxon>
        <taxon>Sphingomonadaceae</taxon>
        <taxon>Sphingomonas</taxon>
    </lineage>
</organism>
<dbReference type="SUPFAM" id="SSF46785">
    <property type="entry name" value="Winged helix' DNA-binding domain"/>
    <property type="match status" value="1"/>
</dbReference>
<sequence length="289" mass="31123">MDLGALADFNLVASHGGFGLASRAAHRPKATLSRKVAELEAHLGVRLIDRGSRTLRLTPEGRALHDRTQGPLAEIGEAEQAVASGASMPRGALRISAPIVFAHVLLARVAADFVAAYPHVALEIVAEDRKVDPVEDNYDLVIRINPDPDERLVGRRILEDERVLVASPDMPKPFRTDPGNAATTVAAVGHIATSADALWRIRTDEGVRVLSPQMRLRFSSFLMVQDAVLAGAGAALMPKLLAAEGVAAGRLVIWGVDDGPRVEIWALQNSRRLSSSKIRAFLHVLMSLE</sequence>
<dbReference type="Gene3D" id="3.40.190.290">
    <property type="match status" value="1"/>
</dbReference>
<evidence type="ECO:0000259" key="5">
    <source>
        <dbReference type="PROSITE" id="PS50931"/>
    </source>
</evidence>
<keyword evidence="4" id="KW-0804">Transcription</keyword>
<evidence type="ECO:0000313" key="7">
    <source>
        <dbReference type="Proteomes" id="UP000319931"/>
    </source>
</evidence>
<comment type="caution">
    <text evidence="6">The sequence shown here is derived from an EMBL/GenBank/DDBJ whole genome shotgun (WGS) entry which is preliminary data.</text>
</comment>
<dbReference type="RefSeq" id="WP_140851073.1">
    <property type="nucleotide sequence ID" value="NZ_RCZC01000004.1"/>
</dbReference>
<evidence type="ECO:0000256" key="2">
    <source>
        <dbReference type="ARBA" id="ARBA00023015"/>
    </source>
</evidence>
<dbReference type="SUPFAM" id="SSF53850">
    <property type="entry name" value="Periplasmic binding protein-like II"/>
    <property type="match status" value="1"/>
</dbReference>
<gene>
    <name evidence="6" type="ORF">EAH76_14850</name>
</gene>
<protein>
    <submittedName>
        <fullName evidence="6">LysR family transcriptional regulator</fullName>
    </submittedName>
</protein>
<evidence type="ECO:0000256" key="4">
    <source>
        <dbReference type="ARBA" id="ARBA00023163"/>
    </source>
</evidence>
<dbReference type="InterPro" id="IPR036390">
    <property type="entry name" value="WH_DNA-bd_sf"/>
</dbReference>
<dbReference type="Proteomes" id="UP000319931">
    <property type="component" value="Unassembled WGS sequence"/>
</dbReference>
<keyword evidence="2" id="KW-0805">Transcription regulation</keyword>
<name>A0A502FS77_9SPHN</name>
<reference evidence="6 7" key="1">
    <citation type="journal article" date="2019" name="Environ. Microbiol.">
        <title>Species interactions and distinct microbial communities in high Arctic permafrost affected cryosols are associated with the CH4 and CO2 gas fluxes.</title>
        <authorList>
            <person name="Altshuler I."/>
            <person name="Hamel J."/>
            <person name="Turney S."/>
            <person name="Magnuson E."/>
            <person name="Levesque R."/>
            <person name="Greer C."/>
            <person name="Whyte L.G."/>
        </authorList>
    </citation>
    <scope>NUCLEOTIDE SEQUENCE [LARGE SCALE GENOMIC DNA]</scope>
    <source>
        <strain evidence="6 7">E6.1</strain>
    </source>
</reference>
<dbReference type="GO" id="GO:0003700">
    <property type="term" value="F:DNA-binding transcription factor activity"/>
    <property type="evidence" value="ECO:0007669"/>
    <property type="project" value="InterPro"/>
</dbReference>
<dbReference type="PANTHER" id="PTHR30537">
    <property type="entry name" value="HTH-TYPE TRANSCRIPTIONAL REGULATOR"/>
    <property type="match status" value="1"/>
</dbReference>
<evidence type="ECO:0000256" key="1">
    <source>
        <dbReference type="ARBA" id="ARBA00009437"/>
    </source>
</evidence>